<dbReference type="InterPro" id="IPR039361">
    <property type="entry name" value="Cyclin"/>
</dbReference>
<dbReference type="AlphaFoldDB" id="A0A1B6CVJ1"/>
<keyword evidence="2 4" id="KW-0195">Cyclin</keyword>
<dbReference type="InterPro" id="IPR048258">
    <property type="entry name" value="Cyclins_cyclin-box"/>
</dbReference>
<feature type="domain" description="Cyclin-like" evidence="6">
    <location>
        <begin position="165"/>
        <end position="253"/>
    </location>
</feature>
<evidence type="ECO:0000256" key="1">
    <source>
        <dbReference type="ARBA" id="ARBA00022618"/>
    </source>
</evidence>
<dbReference type="SUPFAM" id="SSF47954">
    <property type="entry name" value="Cyclin-like"/>
    <property type="match status" value="2"/>
</dbReference>
<accession>A0A1B6CVJ1</accession>
<evidence type="ECO:0000259" key="7">
    <source>
        <dbReference type="SMART" id="SM01332"/>
    </source>
</evidence>
<gene>
    <name evidence="8" type="ORF">g.24930</name>
</gene>
<evidence type="ECO:0000313" key="8">
    <source>
        <dbReference type="EMBL" id="JAS17438.1"/>
    </source>
</evidence>
<comment type="similarity">
    <text evidence="4">Belongs to the cyclin family.</text>
</comment>
<evidence type="ECO:0000259" key="6">
    <source>
        <dbReference type="SMART" id="SM00385"/>
    </source>
</evidence>
<feature type="domain" description="Cyclin-like" evidence="6">
    <location>
        <begin position="68"/>
        <end position="152"/>
    </location>
</feature>
<keyword evidence="1" id="KW-0132">Cell division</keyword>
<dbReference type="Gene3D" id="1.10.472.10">
    <property type="entry name" value="Cyclin-like"/>
    <property type="match status" value="2"/>
</dbReference>
<dbReference type="PANTHER" id="PTHR10177">
    <property type="entry name" value="CYCLINS"/>
    <property type="match status" value="1"/>
</dbReference>
<reference evidence="8" key="1">
    <citation type="submission" date="2015-12" db="EMBL/GenBank/DDBJ databases">
        <title>De novo transcriptome assembly of four potential Pierce s Disease insect vectors from Arizona vineyards.</title>
        <authorList>
            <person name="Tassone E.E."/>
        </authorList>
    </citation>
    <scope>NUCLEOTIDE SEQUENCE</scope>
</reference>
<keyword evidence="3" id="KW-0131">Cell cycle</keyword>
<dbReference type="EMBL" id="GEDC01019860">
    <property type="protein sequence ID" value="JAS17438.1"/>
    <property type="molecule type" value="Transcribed_RNA"/>
</dbReference>
<dbReference type="GO" id="GO:0000278">
    <property type="term" value="P:mitotic cell cycle"/>
    <property type="evidence" value="ECO:0007669"/>
    <property type="project" value="UniProtKB-ARBA"/>
</dbReference>
<sequence>MDLLCWEKIGSGDSQIDNNKAKFDPVIFSEMRVLTNLLSVEKYYVPSCNYFSRVSTDVQPFMRKVVAGWMLEVCEEQKCEEQVFPMAVNLFDRFLCKFDVNRNHLQLIAAVCLLMVTKVRQCYALSIELLCFYADNCFTPDQMRKWELIVSTTVDWDITSVTGYDIVDHVLKRLRWSSEQPLVRTHALTLLSLCCREPDFMRVKPSMLASSCILAAARGLKVKAGTTESVLQLTGCHPNPVEEIISVIESLVTSQTMTLRVDTPPAPSTPSPKYNGTVEPAETPTDVQEVHF</sequence>
<dbReference type="InterPro" id="IPR004367">
    <property type="entry name" value="Cyclin_C-dom"/>
</dbReference>
<protein>
    <submittedName>
        <fullName evidence="8">Uncharacterized protein</fullName>
    </submittedName>
</protein>
<evidence type="ECO:0000256" key="2">
    <source>
        <dbReference type="ARBA" id="ARBA00023127"/>
    </source>
</evidence>
<feature type="domain" description="Cyclin C-terminal" evidence="7">
    <location>
        <begin position="161"/>
        <end position="281"/>
    </location>
</feature>
<dbReference type="InterPro" id="IPR006671">
    <property type="entry name" value="Cyclin_N"/>
</dbReference>
<evidence type="ECO:0000256" key="4">
    <source>
        <dbReference type="RuleBase" id="RU000383"/>
    </source>
</evidence>
<organism evidence="8">
    <name type="scientific">Clastoptera arizonana</name>
    <name type="common">Arizona spittle bug</name>
    <dbReference type="NCBI Taxonomy" id="38151"/>
    <lineage>
        <taxon>Eukaryota</taxon>
        <taxon>Metazoa</taxon>
        <taxon>Ecdysozoa</taxon>
        <taxon>Arthropoda</taxon>
        <taxon>Hexapoda</taxon>
        <taxon>Insecta</taxon>
        <taxon>Pterygota</taxon>
        <taxon>Neoptera</taxon>
        <taxon>Paraneoptera</taxon>
        <taxon>Hemiptera</taxon>
        <taxon>Auchenorrhyncha</taxon>
        <taxon>Cercopoidea</taxon>
        <taxon>Clastopteridae</taxon>
        <taxon>Clastoptera</taxon>
    </lineage>
</organism>
<dbReference type="SMART" id="SM00385">
    <property type="entry name" value="CYCLIN"/>
    <property type="match status" value="2"/>
</dbReference>
<dbReference type="Pfam" id="PF02984">
    <property type="entry name" value="Cyclin_C"/>
    <property type="match status" value="1"/>
</dbReference>
<proteinExistence type="inferred from homology"/>
<feature type="region of interest" description="Disordered" evidence="5">
    <location>
        <begin position="261"/>
        <end position="292"/>
    </location>
</feature>
<dbReference type="GO" id="GO:0051301">
    <property type="term" value="P:cell division"/>
    <property type="evidence" value="ECO:0007669"/>
    <property type="project" value="UniProtKB-KW"/>
</dbReference>
<dbReference type="InterPro" id="IPR036915">
    <property type="entry name" value="Cyclin-like_sf"/>
</dbReference>
<dbReference type="InterPro" id="IPR013763">
    <property type="entry name" value="Cyclin-like_dom"/>
</dbReference>
<dbReference type="PROSITE" id="PS00292">
    <property type="entry name" value="CYCLINS"/>
    <property type="match status" value="1"/>
</dbReference>
<evidence type="ECO:0000256" key="5">
    <source>
        <dbReference type="SAM" id="MobiDB-lite"/>
    </source>
</evidence>
<dbReference type="SMART" id="SM01332">
    <property type="entry name" value="Cyclin_C"/>
    <property type="match status" value="1"/>
</dbReference>
<dbReference type="Pfam" id="PF00134">
    <property type="entry name" value="Cyclin_N"/>
    <property type="match status" value="1"/>
</dbReference>
<evidence type="ECO:0000256" key="3">
    <source>
        <dbReference type="ARBA" id="ARBA00023306"/>
    </source>
</evidence>
<dbReference type="FunFam" id="1.10.472.10:FF:000003">
    <property type="entry name" value="G1/S-specific cyclin-D2"/>
    <property type="match status" value="1"/>
</dbReference>
<name>A0A1B6CVJ1_9HEMI</name>
<dbReference type="CDD" id="cd20516">
    <property type="entry name" value="CYCLIN_CCND_rpt2"/>
    <property type="match status" value="1"/>
</dbReference>